<comment type="caution">
    <text evidence="1">The sequence shown here is derived from an EMBL/GenBank/DDBJ whole genome shotgun (WGS) entry which is preliminary data.</text>
</comment>
<dbReference type="EMBL" id="QKYV01000002">
    <property type="protein sequence ID" value="PZW42335.1"/>
    <property type="molecule type" value="Genomic_DNA"/>
</dbReference>
<feature type="non-terminal residue" evidence="1">
    <location>
        <position position="157"/>
    </location>
</feature>
<dbReference type="PROSITE" id="PS51257">
    <property type="entry name" value="PROKAR_LIPOPROTEIN"/>
    <property type="match status" value="1"/>
</dbReference>
<proteinExistence type="predicted"/>
<evidence type="ECO:0008006" key="3">
    <source>
        <dbReference type="Google" id="ProtNLM"/>
    </source>
</evidence>
<keyword evidence="2" id="KW-1185">Reference proteome</keyword>
<organism evidence="1 2">
    <name type="scientific">Mesonia algae</name>
    <dbReference type="NCBI Taxonomy" id="213248"/>
    <lineage>
        <taxon>Bacteria</taxon>
        <taxon>Pseudomonadati</taxon>
        <taxon>Bacteroidota</taxon>
        <taxon>Flavobacteriia</taxon>
        <taxon>Flavobacteriales</taxon>
        <taxon>Flavobacteriaceae</taxon>
        <taxon>Mesonia</taxon>
    </lineage>
</organism>
<gene>
    <name evidence="1" type="ORF">LX95_00645</name>
</gene>
<sequence>MMKTLKITILLITLTLISCWNGKVEKIEKKTDSDHNQPKKIVLENVYSLKKIINKIKERKVPLIDSTNFDNFKSTDFYNAEQLKVLQIKKIYPEIDNEIEYESTNKDGKPPYTYYSTKDDFKVASSYKLNISDKFTTIILTTYKGEHEIESSIINYD</sequence>
<evidence type="ECO:0000313" key="2">
    <source>
        <dbReference type="Proteomes" id="UP000249542"/>
    </source>
</evidence>
<dbReference type="Proteomes" id="UP000249542">
    <property type="component" value="Unassembled WGS sequence"/>
</dbReference>
<evidence type="ECO:0000313" key="1">
    <source>
        <dbReference type="EMBL" id="PZW42335.1"/>
    </source>
</evidence>
<protein>
    <recommendedName>
        <fullName evidence="3">Lipoprotein</fullName>
    </recommendedName>
</protein>
<reference evidence="1 2" key="1">
    <citation type="submission" date="2018-06" db="EMBL/GenBank/DDBJ databases">
        <title>Genomic Encyclopedia of Archaeal and Bacterial Type Strains, Phase II (KMG-II): from individual species to whole genera.</title>
        <authorList>
            <person name="Goeker M."/>
        </authorList>
    </citation>
    <scope>NUCLEOTIDE SEQUENCE [LARGE SCALE GENOMIC DNA]</scope>
    <source>
        <strain evidence="1 2">DSM 15361</strain>
    </source>
</reference>
<accession>A0A2W7IB74</accession>
<dbReference type="AlphaFoldDB" id="A0A2W7IB74"/>
<name>A0A2W7IB74_9FLAO</name>